<evidence type="ECO:0000259" key="5">
    <source>
        <dbReference type="PROSITE" id="PS51746"/>
    </source>
</evidence>
<feature type="domain" description="PPM-type phosphatase" evidence="5">
    <location>
        <begin position="17"/>
        <end position="340"/>
    </location>
</feature>
<dbReference type="InterPro" id="IPR000222">
    <property type="entry name" value="PP2C_BS"/>
</dbReference>
<dbReference type="EMBL" id="UYYG01001226">
    <property type="protein sequence ID" value="VDN60603.1"/>
    <property type="molecule type" value="Genomic_DNA"/>
</dbReference>
<dbReference type="PROSITE" id="PS01032">
    <property type="entry name" value="PPM_1"/>
    <property type="match status" value="1"/>
</dbReference>
<dbReference type="Pfam" id="PF00481">
    <property type="entry name" value="PP2C"/>
    <property type="match status" value="1"/>
</dbReference>
<evidence type="ECO:0000313" key="9">
    <source>
        <dbReference type="WBParaSite" id="DME_0000905501-mRNA-1"/>
    </source>
</evidence>
<organism evidence="7 9">
    <name type="scientific">Dracunculus medinensis</name>
    <name type="common">Guinea worm</name>
    <dbReference type="NCBI Taxonomy" id="318479"/>
    <lineage>
        <taxon>Eukaryota</taxon>
        <taxon>Metazoa</taxon>
        <taxon>Ecdysozoa</taxon>
        <taxon>Nematoda</taxon>
        <taxon>Chromadorea</taxon>
        <taxon>Rhabditida</taxon>
        <taxon>Spirurina</taxon>
        <taxon>Dracunculoidea</taxon>
        <taxon>Dracunculidae</taxon>
        <taxon>Dracunculus</taxon>
    </lineage>
</organism>
<evidence type="ECO:0000256" key="1">
    <source>
        <dbReference type="ARBA" id="ARBA00022723"/>
    </source>
</evidence>
<gene>
    <name evidence="6" type="ORF">DME_LOCUS10576</name>
</gene>
<dbReference type="Gene3D" id="3.60.40.10">
    <property type="entry name" value="PPM-type phosphatase domain"/>
    <property type="match status" value="1"/>
</dbReference>
<dbReference type="SMART" id="SM00332">
    <property type="entry name" value="PP2Cc"/>
    <property type="match status" value="1"/>
</dbReference>
<dbReference type="InterPro" id="IPR036457">
    <property type="entry name" value="PPM-type-like_dom_sf"/>
</dbReference>
<evidence type="ECO:0000256" key="2">
    <source>
        <dbReference type="ARBA" id="ARBA00022801"/>
    </source>
</evidence>
<dbReference type="GO" id="GO:0046872">
    <property type="term" value="F:metal ion binding"/>
    <property type="evidence" value="ECO:0007669"/>
    <property type="project" value="UniProtKB-KW"/>
</dbReference>
<keyword evidence="8" id="KW-1185">Reference proteome</keyword>
<dbReference type="CDD" id="cd00143">
    <property type="entry name" value="PP2Cc"/>
    <property type="match status" value="1"/>
</dbReference>
<evidence type="ECO:0000313" key="8">
    <source>
        <dbReference type="Proteomes" id="UP000274756"/>
    </source>
</evidence>
<evidence type="ECO:0000313" key="6">
    <source>
        <dbReference type="EMBL" id="VDN60603.1"/>
    </source>
</evidence>
<dbReference type="InterPro" id="IPR001932">
    <property type="entry name" value="PPM-type_phosphatase-like_dom"/>
</dbReference>
<reference evidence="6 8" key="2">
    <citation type="submission" date="2018-11" db="EMBL/GenBank/DDBJ databases">
        <authorList>
            <consortium name="Pathogen Informatics"/>
        </authorList>
    </citation>
    <scope>NUCLEOTIDE SEQUENCE [LARGE SCALE GENOMIC DNA]</scope>
</reference>
<dbReference type="PROSITE" id="PS51746">
    <property type="entry name" value="PPM_2"/>
    <property type="match status" value="1"/>
</dbReference>
<keyword evidence="1" id="KW-0479">Metal-binding</keyword>
<proteinExistence type="inferred from homology"/>
<evidence type="ECO:0000313" key="7">
    <source>
        <dbReference type="Proteomes" id="UP000038040"/>
    </source>
</evidence>
<dbReference type="SUPFAM" id="SSF81606">
    <property type="entry name" value="PP2C-like"/>
    <property type="match status" value="1"/>
</dbReference>
<keyword evidence="3 4" id="KW-0904">Protein phosphatase</keyword>
<dbReference type="AlphaFoldDB" id="A0A0N4UMH8"/>
<dbReference type="Proteomes" id="UP000038040">
    <property type="component" value="Unplaced"/>
</dbReference>
<name>A0A0N4UMH8_DRAME</name>
<dbReference type="InterPro" id="IPR015655">
    <property type="entry name" value="PP2C"/>
</dbReference>
<reference evidence="9" key="1">
    <citation type="submission" date="2016-04" db="UniProtKB">
        <authorList>
            <consortium name="WormBaseParasite"/>
        </authorList>
    </citation>
    <scope>IDENTIFICATION</scope>
</reference>
<dbReference type="STRING" id="318479.A0A0N4UMH8"/>
<dbReference type="GO" id="GO:0004722">
    <property type="term" value="F:protein serine/threonine phosphatase activity"/>
    <property type="evidence" value="ECO:0007669"/>
    <property type="project" value="InterPro"/>
</dbReference>
<keyword evidence="2 4" id="KW-0378">Hydrolase</keyword>
<evidence type="ECO:0000256" key="4">
    <source>
        <dbReference type="RuleBase" id="RU003465"/>
    </source>
</evidence>
<dbReference type="WBParaSite" id="DME_0000905501-mRNA-1">
    <property type="protein sequence ID" value="DME_0000905501-mRNA-1"/>
    <property type="gene ID" value="DME_0000905501"/>
</dbReference>
<dbReference type="PANTHER" id="PTHR47992">
    <property type="entry name" value="PROTEIN PHOSPHATASE"/>
    <property type="match status" value="1"/>
</dbReference>
<sequence length="340" mass="38250">MPPSSSDGSFISSSSSDYGESSVSFRVFILHIFFKGGRRYMEDRIQVECVHHSDGSIDYLFVGVFDGHGGAEASDHVRKNLLRYIQLQEGFNGSDDEMKEAIRMGYIQTHLSMLDVIDDWSYTNSGYKSTAGTTATCAFFRRGKLFTGHVGDSVIVGCYKKVQFHFNFIFYTFSENMIIGKALTVDHKPDNIIEKDRIIKAGGKIMKKSGIHRVVWKRPLHGHNGPIQSSTPMEHVPFLAVARALGDLWSYNAVTKKYIVSPEPDTDIYSLEPDLKSVVLGSDGLINVLQPQQIAHIVLQHDTFNGTRSQYVTNHSMWLLHYALQGWKTFRADNISIITV</sequence>
<dbReference type="OrthoDB" id="10025511at2759"/>
<protein>
    <submittedName>
        <fullName evidence="9">PPM-type phosphatase domain-containing protein</fullName>
    </submittedName>
</protein>
<evidence type="ECO:0000256" key="3">
    <source>
        <dbReference type="ARBA" id="ARBA00022912"/>
    </source>
</evidence>
<accession>A0A0N4UMH8</accession>
<comment type="similarity">
    <text evidence="4">Belongs to the PP2C family.</text>
</comment>
<dbReference type="Proteomes" id="UP000274756">
    <property type="component" value="Unassembled WGS sequence"/>
</dbReference>